<name>A0A317VFE0_9EURO</name>
<proteinExistence type="predicted"/>
<evidence type="ECO:0000313" key="3">
    <source>
        <dbReference type="EMBL" id="PWY71817.1"/>
    </source>
</evidence>
<feature type="compositionally biased region" description="Polar residues" evidence="1">
    <location>
        <begin position="63"/>
        <end position="75"/>
    </location>
</feature>
<dbReference type="EMBL" id="MSFK01000035">
    <property type="protein sequence ID" value="PWY71817.1"/>
    <property type="molecule type" value="Genomic_DNA"/>
</dbReference>
<evidence type="ECO:0000256" key="2">
    <source>
        <dbReference type="SAM" id="SignalP"/>
    </source>
</evidence>
<comment type="caution">
    <text evidence="3">The sequence shown here is derived from an EMBL/GenBank/DDBJ whole genome shotgun (WGS) entry which is preliminary data.</text>
</comment>
<reference evidence="3 4" key="1">
    <citation type="submission" date="2016-12" db="EMBL/GenBank/DDBJ databases">
        <title>The genomes of Aspergillus section Nigri reveals drivers in fungal speciation.</title>
        <authorList>
            <consortium name="DOE Joint Genome Institute"/>
            <person name="Vesth T.C."/>
            <person name="Nybo J."/>
            <person name="Theobald S."/>
            <person name="Brandl J."/>
            <person name="Frisvad J.C."/>
            <person name="Nielsen K.F."/>
            <person name="Lyhne E.K."/>
            <person name="Kogle M.E."/>
            <person name="Kuo A."/>
            <person name="Riley R."/>
            <person name="Clum A."/>
            <person name="Nolan M."/>
            <person name="Lipzen A."/>
            <person name="Salamov A."/>
            <person name="Henrissat B."/>
            <person name="Wiebenga A."/>
            <person name="De Vries R.P."/>
            <person name="Grigoriev I.V."/>
            <person name="Mortensen U.H."/>
            <person name="Andersen M.R."/>
            <person name="Baker S.E."/>
        </authorList>
    </citation>
    <scope>NUCLEOTIDE SEQUENCE [LARGE SCALE GENOMIC DNA]</scope>
    <source>
        <strain evidence="3 4">CBS 115572</strain>
    </source>
</reference>
<accession>A0A317VFE0</accession>
<dbReference type="GeneID" id="37108600"/>
<feature type="non-terminal residue" evidence="3">
    <location>
        <position position="1"/>
    </location>
</feature>
<evidence type="ECO:0000313" key="4">
    <source>
        <dbReference type="Proteomes" id="UP000246702"/>
    </source>
</evidence>
<keyword evidence="2" id="KW-0732">Signal</keyword>
<feature type="signal peptide" evidence="2">
    <location>
        <begin position="1"/>
        <end position="18"/>
    </location>
</feature>
<gene>
    <name evidence="3" type="ORF">BO94DRAFT_254870</name>
</gene>
<dbReference type="Proteomes" id="UP000246702">
    <property type="component" value="Unassembled WGS sequence"/>
</dbReference>
<dbReference type="AlphaFoldDB" id="A0A317VFE0"/>
<keyword evidence="4" id="KW-1185">Reference proteome</keyword>
<evidence type="ECO:0000256" key="1">
    <source>
        <dbReference type="SAM" id="MobiDB-lite"/>
    </source>
</evidence>
<organism evidence="3 4">
    <name type="scientific">Aspergillus sclerotioniger CBS 115572</name>
    <dbReference type="NCBI Taxonomy" id="1450535"/>
    <lineage>
        <taxon>Eukaryota</taxon>
        <taxon>Fungi</taxon>
        <taxon>Dikarya</taxon>
        <taxon>Ascomycota</taxon>
        <taxon>Pezizomycotina</taxon>
        <taxon>Eurotiomycetes</taxon>
        <taxon>Eurotiomycetidae</taxon>
        <taxon>Eurotiales</taxon>
        <taxon>Aspergillaceae</taxon>
        <taxon>Aspergillus</taxon>
        <taxon>Aspergillus subgen. Circumdati</taxon>
    </lineage>
</organism>
<feature type="region of interest" description="Disordered" evidence="1">
    <location>
        <begin position="43"/>
        <end position="92"/>
    </location>
</feature>
<protein>
    <submittedName>
        <fullName evidence="3">Uncharacterized protein</fullName>
    </submittedName>
</protein>
<dbReference type="RefSeq" id="XP_025463053.1">
    <property type="nucleotide sequence ID" value="XM_025606457.1"/>
</dbReference>
<feature type="chain" id="PRO_5016292459" evidence="2">
    <location>
        <begin position="19"/>
        <end position="92"/>
    </location>
</feature>
<sequence length="92" mass="10110">LPFCATLSLLLFLPPHHPSIHLVSLPTGNWDLLTIPTTTVTTSPHLHHSTAYPTHTRNIKPNYPNQTQTMTTNPKLTLPATCPALHQGDSNN</sequence>